<dbReference type="AlphaFoldDB" id="A0AAW9RZJ3"/>
<proteinExistence type="predicted"/>
<accession>A0AAW9RZJ3</accession>
<gene>
    <name evidence="1" type="ORF">AAG747_00410</name>
</gene>
<dbReference type="InterPro" id="IPR046230">
    <property type="entry name" value="DUF6263"/>
</dbReference>
<dbReference type="RefSeq" id="WP_346819134.1">
    <property type="nucleotide sequence ID" value="NZ_JBDKWZ010000001.1"/>
</dbReference>
<evidence type="ECO:0000313" key="1">
    <source>
        <dbReference type="EMBL" id="MEN7546346.1"/>
    </source>
</evidence>
<dbReference type="Proteomes" id="UP001403385">
    <property type="component" value="Unassembled WGS sequence"/>
</dbReference>
<dbReference type="Pfam" id="PF19777">
    <property type="entry name" value="DUF6263"/>
    <property type="match status" value="1"/>
</dbReference>
<sequence>MNQNVYRIAFTFLFVMAFQLHSTFGQKKVKLQLNLKKGDVFKTVESINQDIAQTIMGMDQNIQQNFGMDYAYEVLEVDPNKNYRIKVTYERVRYEQKGNPMGDVAYDSGNPSQELNDQVKSYAALVGQGFQLTVTPTGKIKEVRGADELLTNMVDSYDNLEETQKEQLKQTLSKQFGNEAIRENMAFVFDIYPEEKVSVGDEWSKTLSLTSALGLKLTNTWKLVALNGGVAEVQVKSVAENAGGSGMEVPGVGKMNYNLSGTQEGMLSLDQKSGWTKGAEVKQDFSGDVELEGAMSMTWPITIKSVRKMHMAD</sequence>
<reference evidence="1 2" key="1">
    <citation type="submission" date="2024-04" db="EMBL/GenBank/DDBJ databases">
        <title>Novel genus in family Flammeovirgaceae.</title>
        <authorList>
            <person name="Nguyen T.H."/>
            <person name="Vuong T.Q."/>
            <person name="Le H."/>
            <person name="Kim S.-G."/>
        </authorList>
    </citation>
    <scope>NUCLEOTIDE SEQUENCE [LARGE SCALE GENOMIC DNA]</scope>
    <source>
        <strain evidence="1 2">JCM 23209</strain>
    </source>
</reference>
<dbReference type="EMBL" id="JBDKWZ010000001">
    <property type="protein sequence ID" value="MEN7546346.1"/>
    <property type="molecule type" value="Genomic_DNA"/>
</dbReference>
<keyword evidence="2" id="KW-1185">Reference proteome</keyword>
<organism evidence="1 2">
    <name type="scientific">Rapidithrix thailandica</name>
    <dbReference type="NCBI Taxonomy" id="413964"/>
    <lineage>
        <taxon>Bacteria</taxon>
        <taxon>Pseudomonadati</taxon>
        <taxon>Bacteroidota</taxon>
        <taxon>Cytophagia</taxon>
        <taxon>Cytophagales</taxon>
        <taxon>Flammeovirgaceae</taxon>
        <taxon>Rapidithrix</taxon>
    </lineage>
</organism>
<evidence type="ECO:0000313" key="2">
    <source>
        <dbReference type="Proteomes" id="UP001403385"/>
    </source>
</evidence>
<protein>
    <submittedName>
        <fullName evidence="1">DUF6263 family protein</fullName>
    </submittedName>
</protein>
<name>A0AAW9RZJ3_9BACT</name>
<comment type="caution">
    <text evidence="1">The sequence shown here is derived from an EMBL/GenBank/DDBJ whole genome shotgun (WGS) entry which is preliminary data.</text>
</comment>